<dbReference type="AlphaFoldDB" id="A0A1G9EGD7"/>
<dbReference type="Proteomes" id="UP000198629">
    <property type="component" value="Unassembled WGS sequence"/>
</dbReference>
<dbReference type="STRING" id="492660.SAMN05192566_2376"/>
<sequence length="107" mass="12242">MQIQVQHNPAETQLNALGVSKWPTWKKEVSTFDWIFHEQEQAYILEGECVVTPVGGSPVTFGKGDFVVFPAGLKVVWEVKRPLHKHYHLDGNVLTQTWLRIKAAFKK</sequence>
<proteinExistence type="predicted"/>
<dbReference type="PANTHER" id="PTHR33271">
    <property type="entry name" value="OS04G0445200 PROTEIN"/>
    <property type="match status" value="1"/>
</dbReference>
<evidence type="ECO:0000313" key="3">
    <source>
        <dbReference type="Proteomes" id="UP000198629"/>
    </source>
</evidence>
<dbReference type="CDD" id="cd02227">
    <property type="entry name" value="cupin_TM1112-like"/>
    <property type="match status" value="1"/>
</dbReference>
<dbReference type="PANTHER" id="PTHR33271:SF22">
    <property type="entry name" value="OS04G0445200 PROTEIN"/>
    <property type="match status" value="1"/>
</dbReference>
<dbReference type="Pfam" id="PF05899">
    <property type="entry name" value="Cupin_3"/>
    <property type="match status" value="1"/>
</dbReference>
<reference evidence="3" key="1">
    <citation type="submission" date="2016-10" db="EMBL/GenBank/DDBJ databases">
        <authorList>
            <person name="Varghese N."/>
            <person name="Submissions S."/>
        </authorList>
    </citation>
    <scope>NUCLEOTIDE SEQUENCE [LARGE SCALE GENOMIC DNA]</scope>
    <source>
        <strain evidence="3">CBMB127</strain>
    </source>
</reference>
<dbReference type="InterPro" id="IPR008579">
    <property type="entry name" value="UGlyAH_Cupin_dom"/>
</dbReference>
<accession>A0A1G9EGD7</accession>
<dbReference type="EMBL" id="FNFX01000004">
    <property type="protein sequence ID" value="SDK75174.1"/>
    <property type="molecule type" value="Genomic_DNA"/>
</dbReference>
<dbReference type="SUPFAM" id="SSF51182">
    <property type="entry name" value="RmlC-like cupins"/>
    <property type="match status" value="1"/>
</dbReference>
<evidence type="ECO:0000313" key="2">
    <source>
        <dbReference type="EMBL" id="SDK75174.1"/>
    </source>
</evidence>
<gene>
    <name evidence="2" type="ORF">SAMN05192566_2376</name>
</gene>
<protein>
    <recommendedName>
        <fullName evidence="1">(S)-ureidoglycine aminohydrolase cupin domain-containing protein</fullName>
    </recommendedName>
</protein>
<evidence type="ECO:0000259" key="1">
    <source>
        <dbReference type="Pfam" id="PF05899"/>
    </source>
</evidence>
<dbReference type="InterPro" id="IPR011051">
    <property type="entry name" value="RmlC_Cupin_sf"/>
</dbReference>
<dbReference type="RefSeq" id="WP_091472344.1">
    <property type="nucleotide sequence ID" value="NZ_FNFX01000004.1"/>
</dbReference>
<feature type="domain" description="(S)-ureidoglycine aminohydrolase cupin" evidence="1">
    <location>
        <begin position="15"/>
        <end position="87"/>
    </location>
</feature>
<dbReference type="OrthoDB" id="9799053at2"/>
<organism evidence="2 3">
    <name type="scientific">Methylophilus rhizosphaerae</name>
    <dbReference type="NCBI Taxonomy" id="492660"/>
    <lineage>
        <taxon>Bacteria</taxon>
        <taxon>Pseudomonadati</taxon>
        <taxon>Pseudomonadota</taxon>
        <taxon>Betaproteobacteria</taxon>
        <taxon>Nitrosomonadales</taxon>
        <taxon>Methylophilaceae</taxon>
        <taxon>Methylophilus</taxon>
    </lineage>
</organism>
<name>A0A1G9EGD7_9PROT</name>
<dbReference type="InterPro" id="IPR014710">
    <property type="entry name" value="RmlC-like_jellyroll"/>
</dbReference>
<dbReference type="Gene3D" id="2.60.120.10">
    <property type="entry name" value="Jelly Rolls"/>
    <property type="match status" value="1"/>
</dbReference>
<keyword evidence="3" id="KW-1185">Reference proteome</keyword>